<name>A0A8K9Y2R8_ONCMY</name>
<dbReference type="PROSITE" id="PS51144">
    <property type="entry name" value="ALPHA_CA_2"/>
    <property type="match status" value="1"/>
</dbReference>
<evidence type="ECO:0000259" key="15">
    <source>
        <dbReference type="PROSITE" id="PS50055"/>
    </source>
</evidence>
<dbReference type="PRINTS" id="PR00700">
    <property type="entry name" value="PRTYPHPHTASE"/>
</dbReference>
<dbReference type="SMART" id="SM00404">
    <property type="entry name" value="PTPc_motif"/>
    <property type="match status" value="2"/>
</dbReference>
<dbReference type="SUPFAM" id="SSF52799">
    <property type="entry name" value="(Phosphotyrosine protein) phosphatases II"/>
    <property type="match status" value="2"/>
</dbReference>
<evidence type="ECO:0000259" key="16">
    <source>
        <dbReference type="PROSITE" id="PS50056"/>
    </source>
</evidence>
<evidence type="ECO:0000256" key="11">
    <source>
        <dbReference type="ARBA" id="ARBA00023157"/>
    </source>
</evidence>
<keyword evidence="5" id="KW-0732">Signal</keyword>
<evidence type="ECO:0000256" key="4">
    <source>
        <dbReference type="ARBA" id="ARBA00022692"/>
    </source>
</evidence>
<comment type="catalytic activity">
    <reaction evidence="13">
        <text>O-phospho-L-tyrosyl-[protein] + H2O = L-tyrosyl-[protein] + phosphate</text>
        <dbReference type="Rhea" id="RHEA:10684"/>
        <dbReference type="Rhea" id="RHEA-COMP:10136"/>
        <dbReference type="Rhea" id="RHEA-COMP:20101"/>
        <dbReference type="ChEBI" id="CHEBI:15377"/>
        <dbReference type="ChEBI" id="CHEBI:43474"/>
        <dbReference type="ChEBI" id="CHEBI:46858"/>
        <dbReference type="ChEBI" id="CHEBI:61978"/>
        <dbReference type="EC" id="3.1.3.48"/>
    </reaction>
</comment>
<feature type="compositionally biased region" description="Basic residues" evidence="14">
    <location>
        <begin position="543"/>
        <end position="552"/>
    </location>
</feature>
<evidence type="ECO:0000256" key="10">
    <source>
        <dbReference type="ARBA" id="ARBA00023136"/>
    </source>
</evidence>
<dbReference type="InterPro" id="IPR036116">
    <property type="entry name" value="FN3_sf"/>
</dbReference>
<dbReference type="GO" id="GO:0016020">
    <property type="term" value="C:membrane"/>
    <property type="evidence" value="ECO:0007669"/>
    <property type="project" value="UniProtKB-SubCell"/>
</dbReference>
<evidence type="ECO:0000313" key="19">
    <source>
        <dbReference type="Ensembl" id="ENSOMYP00000142482.1"/>
    </source>
</evidence>
<dbReference type="SUPFAM" id="SSF49265">
    <property type="entry name" value="Fibronectin type III"/>
    <property type="match status" value="1"/>
</dbReference>
<dbReference type="InterPro" id="IPR041887">
    <property type="entry name" value="Alpha_CARP_receptor-type"/>
</dbReference>
<dbReference type="CDD" id="cd00063">
    <property type="entry name" value="FN3"/>
    <property type="match status" value="1"/>
</dbReference>
<sequence>MREEVCLHIQCHAAGAGVSRDIVCMFFSVKCILTLFFPSPFSLSLSLSLSLALPLSFIVALTEAYFKAQRKFTDDIDWSYTGQLNQKIWGKRYPACNNARQSPIDIDETFTQVRVEYQGLQLEGWEKNTPETTTINNDGNTVVLGLDGEYYVSGGGLSTRFRLGRMTFHWGRCNASSDGSEHSLNGLKFPLEVQIFCYESDLYQSIDDAVKDGGRIAALAVLFETSLDNNDNYNTIIEGVNSVSRFGKTENVEPFSLLALLPNSTDKYYMYNGSLTSPPCSETVEWIVFKHTVPISETQLEVFCEVMTMQQAGYVMLMDYLQNNFREQQQQFLGQVFSSYTGTEEVLTPMCSSAPQNMQADAQNDTTIMVMWERPRVVYDTTIDWYSVTYQRLQDQDQPKHEYRTDGDQDVGAIIPGLLSNSSYVVQVVAVCTNGLTGRWSDQIIVDMPQEDPEIESDLGNTEPEDILEPVDILGQVDQNPVEESRTREDRQQIFPDQPSTTAASQVSSVPVPPGTRDDQNRIDQDPVNQSRMDKPKKDPTRKDKKKQRIPPHRPFTSAASNGKSATWVTMVTDQPGFLIPVSRTTSPPPVRRQITEEASLSWSPQQIRNQNRGSAAQKPDVSGIGLLPPESDMYTPPAGGMVVTDVYYEDVVNTTALEFTTTPSKTTLNKTLDYRVLSPVTARPKVTMKGEDRGLVLTSRRSDNRVSTVTRATPIQQTPVSVTSVPWIRPRTSSPSNSISPAYGTSTTSGLVKVLQLTTQPIFTEISNSSHESRVEMVGSVAEREKRTVVPLAVVSTLTIICLLVLVGILIYWRNCFQTVDFFTEDTASPKVISALSSPLLPATEEHEALSVKQFVKHVAELHQTNTFSKEFEIVTECYEEVQSCTVEMGITTDSSNHPDNKNKNRYINIMAYDHSRVKLLEEGEGGDYINANFVDGFERTRAYIAAQGPLKSGTEDFWRMVWQENVGVIVMITNLLEKGRRKCDQYWPMENQEEYGYFLVTLKDTKTLAYYTRRTFTVRDTSQKASQRGRCAERTVVQYHYTQWPDMGVPEYTLPVISFVRASSQARTQDMGPVLVHCSAGVGRTGTYIVLDSMLQQIQDQGTVNILGFLKHVRTQRNYLVQTEEQYVFIHDALVEAIISRDTLVTSDLVHSYVTDLLTTGPSGRTRMERQFKLVSQRRARQADYAAALREGNADKNRTSSLMPVERSRVCLSCPVEGESSDYINASYIMGYHKSREFILTQSPLPSTVSDFWRMVWDHNSQLIISLPDTHTAQSEGEESCVYWPSKDQPISCEGFIVSFTGEDHMCLANEERLVVHDFLLEATQDNYVLEVRQYMSPCWPNPDSPVSSTFQLLNIITEDSRRREGTIVVHDRLGGSMAGLFCALTTLAQQLEQQGSVDVYQVARMTNLMRPGVFNDMEQYQFMYRAVLSLVDSQDDQRALQSPETNGSVPLGATTAAESLESLM</sequence>
<dbReference type="Gene3D" id="3.10.200.10">
    <property type="entry name" value="Alpha carbonic anhydrase"/>
    <property type="match status" value="1"/>
</dbReference>
<dbReference type="PROSITE" id="PS50055">
    <property type="entry name" value="TYR_PHOSPHATASE_PTP"/>
    <property type="match status" value="2"/>
</dbReference>
<feature type="compositionally biased region" description="Basic and acidic residues" evidence="14">
    <location>
        <begin position="532"/>
        <end position="542"/>
    </location>
</feature>
<keyword evidence="9" id="KW-1133">Transmembrane helix</keyword>
<accession>A0A8K9Y2R8</accession>
<dbReference type="Proteomes" id="UP000694395">
    <property type="component" value="Chromosome 15"/>
</dbReference>
<keyword evidence="6" id="KW-0677">Repeat</keyword>
<evidence type="ECO:0000256" key="6">
    <source>
        <dbReference type="ARBA" id="ARBA00022737"/>
    </source>
</evidence>
<dbReference type="FunFam" id="3.90.190.10:FF:000013">
    <property type="entry name" value="receptor-type tyrosine-protein phosphatase zeta isoform X1"/>
    <property type="match status" value="1"/>
</dbReference>
<dbReference type="PROSITE" id="PS50853">
    <property type="entry name" value="FN3"/>
    <property type="match status" value="1"/>
</dbReference>
<reference evidence="19" key="3">
    <citation type="submission" date="2025-09" db="UniProtKB">
        <authorList>
            <consortium name="Ensembl"/>
        </authorList>
    </citation>
    <scope>IDENTIFICATION</scope>
</reference>
<dbReference type="InterPro" id="IPR013783">
    <property type="entry name" value="Ig-like_fold"/>
</dbReference>
<feature type="region of interest" description="Disordered" evidence="14">
    <location>
        <begin position="470"/>
        <end position="562"/>
    </location>
</feature>
<feature type="domain" description="Fibronectin type-III" evidence="17">
    <location>
        <begin position="354"/>
        <end position="451"/>
    </location>
</feature>
<keyword evidence="4" id="KW-0812">Transmembrane</keyword>
<evidence type="ECO:0000256" key="7">
    <source>
        <dbReference type="ARBA" id="ARBA00022801"/>
    </source>
</evidence>
<dbReference type="Pfam" id="PF00041">
    <property type="entry name" value="fn3"/>
    <property type="match status" value="1"/>
</dbReference>
<dbReference type="InterPro" id="IPR016130">
    <property type="entry name" value="Tyr_Pase_AS"/>
</dbReference>
<dbReference type="InterPro" id="IPR036398">
    <property type="entry name" value="CA_dom_sf"/>
</dbReference>
<evidence type="ECO:0000256" key="14">
    <source>
        <dbReference type="SAM" id="MobiDB-lite"/>
    </source>
</evidence>
<evidence type="ECO:0000259" key="17">
    <source>
        <dbReference type="PROSITE" id="PS50853"/>
    </source>
</evidence>
<comment type="similarity">
    <text evidence="2">Belongs to the protein-tyrosine phosphatase family. Receptor class 5 subfamily.</text>
</comment>
<dbReference type="SMART" id="SM01057">
    <property type="entry name" value="Carb_anhydrase"/>
    <property type="match status" value="1"/>
</dbReference>
<feature type="compositionally biased region" description="Basic and acidic residues" evidence="14">
    <location>
        <begin position="516"/>
        <end position="525"/>
    </location>
</feature>
<gene>
    <name evidence="19" type="primary">LOC110490740</name>
</gene>
<feature type="domain" description="Tyrosine-protein phosphatase" evidence="15">
    <location>
        <begin position="1170"/>
        <end position="1433"/>
    </location>
</feature>
<dbReference type="InterPro" id="IPR003595">
    <property type="entry name" value="Tyr_Pase_cat"/>
</dbReference>
<evidence type="ECO:0000256" key="12">
    <source>
        <dbReference type="ARBA" id="ARBA00023180"/>
    </source>
</evidence>
<feature type="domain" description="Tyrosine specific protein phosphatases" evidence="16">
    <location>
        <begin position="1350"/>
        <end position="1424"/>
    </location>
</feature>
<dbReference type="FunFam" id="3.90.190.10:FF:000068">
    <property type="entry name" value="receptor-type tyrosine-protein phosphatase zeta"/>
    <property type="match status" value="1"/>
</dbReference>
<dbReference type="InterPro" id="IPR003961">
    <property type="entry name" value="FN3_dom"/>
</dbReference>
<organism evidence="19 20">
    <name type="scientific">Oncorhynchus mykiss</name>
    <name type="common">Rainbow trout</name>
    <name type="synonym">Salmo gairdneri</name>
    <dbReference type="NCBI Taxonomy" id="8022"/>
    <lineage>
        <taxon>Eukaryota</taxon>
        <taxon>Metazoa</taxon>
        <taxon>Chordata</taxon>
        <taxon>Craniata</taxon>
        <taxon>Vertebrata</taxon>
        <taxon>Euteleostomi</taxon>
        <taxon>Actinopterygii</taxon>
        <taxon>Neopterygii</taxon>
        <taxon>Teleostei</taxon>
        <taxon>Protacanthopterygii</taxon>
        <taxon>Salmoniformes</taxon>
        <taxon>Salmonidae</taxon>
        <taxon>Salmoninae</taxon>
        <taxon>Oncorhynchus</taxon>
    </lineage>
</organism>
<keyword evidence="12" id="KW-0325">Glycoprotein</keyword>
<keyword evidence="11" id="KW-1015">Disulfide bond</keyword>
<dbReference type="PANTHER" id="PTHR19134:SF461">
    <property type="entry name" value="RECEPTOR-TYPE TYROSINE-PROTEIN PHOSPHATASE ZETA"/>
    <property type="match status" value="1"/>
</dbReference>
<protein>
    <recommendedName>
        <fullName evidence="3">protein-tyrosine-phosphatase</fullName>
        <ecNumber evidence="3">3.1.3.48</ecNumber>
    </recommendedName>
</protein>
<feature type="compositionally biased region" description="Basic and acidic residues" evidence="14">
    <location>
        <begin position="483"/>
        <end position="492"/>
    </location>
</feature>
<feature type="domain" description="Alpha-carbonic anhydrase" evidence="18">
    <location>
        <begin position="76"/>
        <end position="340"/>
    </location>
</feature>
<keyword evidence="8" id="KW-0904">Protein phosphatase</keyword>
<evidence type="ECO:0000256" key="1">
    <source>
        <dbReference type="ARBA" id="ARBA00004479"/>
    </source>
</evidence>
<proteinExistence type="inferred from homology"/>
<evidence type="ECO:0000256" key="13">
    <source>
        <dbReference type="ARBA" id="ARBA00051722"/>
    </source>
</evidence>
<evidence type="ECO:0000256" key="8">
    <source>
        <dbReference type="ARBA" id="ARBA00022912"/>
    </source>
</evidence>
<evidence type="ECO:0000256" key="5">
    <source>
        <dbReference type="ARBA" id="ARBA00022729"/>
    </source>
</evidence>
<dbReference type="Pfam" id="PF00194">
    <property type="entry name" value="Carb_anhydrase"/>
    <property type="match status" value="1"/>
</dbReference>
<evidence type="ECO:0000256" key="3">
    <source>
        <dbReference type="ARBA" id="ARBA00013064"/>
    </source>
</evidence>
<dbReference type="PROSITE" id="PS00383">
    <property type="entry name" value="TYR_PHOSPHATASE_1"/>
    <property type="match status" value="1"/>
</dbReference>
<evidence type="ECO:0000256" key="9">
    <source>
        <dbReference type="ARBA" id="ARBA00022989"/>
    </source>
</evidence>
<dbReference type="SMART" id="SM00060">
    <property type="entry name" value="FN3"/>
    <property type="match status" value="1"/>
</dbReference>
<dbReference type="FunFam" id="2.60.40.10:FF:000313">
    <property type="entry name" value="Receptor-type tyrosine-protein phosphatase zeta"/>
    <property type="match status" value="1"/>
</dbReference>
<evidence type="ECO:0000259" key="18">
    <source>
        <dbReference type="PROSITE" id="PS51144"/>
    </source>
</evidence>
<dbReference type="Gene3D" id="2.60.40.10">
    <property type="entry name" value="Immunoglobulins"/>
    <property type="match status" value="1"/>
</dbReference>
<feature type="compositionally biased region" description="Polar residues" evidence="14">
    <location>
        <begin position="597"/>
        <end position="615"/>
    </location>
</feature>
<keyword evidence="10" id="KW-0472">Membrane</keyword>
<dbReference type="PANTHER" id="PTHR19134">
    <property type="entry name" value="RECEPTOR-TYPE TYROSINE-PROTEIN PHOSPHATASE"/>
    <property type="match status" value="1"/>
</dbReference>
<dbReference type="GeneTree" id="ENSGT00940000155529"/>
<dbReference type="InterPro" id="IPR000242">
    <property type="entry name" value="PTP_cat"/>
</dbReference>
<dbReference type="PROSITE" id="PS50056">
    <property type="entry name" value="TYR_PHOSPHATASE_2"/>
    <property type="match status" value="2"/>
</dbReference>
<comment type="subcellular location">
    <subcellularLocation>
        <location evidence="1">Membrane</location>
        <topology evidence="1">Single-pass type I membrane protein</topology>
    </subcellularLocation>
</comment>
<dbReference type="InterPro" id="IPR050348">
    <property type="entry name" value="Protein-Tyr_Phosphatase"/>
</dbReference>
<feature type="compositionally biased region" description="Polar residues" evidence="14">
    <location>
        <begin position="498"/>
        <end position="509"/>
    </location>
</feature>
<dbReference type="InterPro" id="IPR000387">
    <property type="entry name" value="Tyr_Pase_dom"/>
</dbReference>
<dbReference type="SMART" id="SM00194">
    <property type="entry name" value="PTPc"/>
    <property type="match status" value="2"/>
</dbReference>
<dbReference type="InterPro" id="IPR001148">
    <property type="entry name" value="CA_dom"/>
</dbReference>
<keyword evidence="7" id="KW-0378">Hydrolase</keyword>
<feature type="domain" description="Tyrosine specific protein phosphatases" evidence="16">
    <location>
        <begin position="1056"/>
        <end position="1130"/>
    </location>
</feature>
<dbReference type="SUPFAM" id="SSF51069">
    <property type="entry name" value="Carbonic anhydrase"/>
    <property type="match status" value="1"/>
</dbReference>
<feature type="domain" description="Tyrosine-protein phosphatase" evidence="15">
    <location>
        <begin position="869"/>
        <end position="1139"/>
    </location>
</feature>
<dbReference type="EC" id="3.1.3.48" evidence="3"/>
<dbReference type="Ensembl" id="ENSOMYT00000154417.1">
    <property type="protein sequence ID" value="ENSOMYP00000142482.1"/>
    <property type="gene ID" value="ENSOMYG00000041928.2"/>
</dbReference>
<evidence type="ECO:0000256" key="2">
    <source>
        <dbReference type="ARBA" id="ARBA00006246"/>
    </source>
</evidence>
<dbReference type="InterPro" id="IPR029021">
    <property type="entry name" value="Prot-tyrosine_phosphatase-like"/>
</dbReference>
<feature type="region of interest" description="Disordered" evidence="14">
    <location>
        <begin position="597"/>
        <end position="621"/>
    </location>
</feature>
<dbReference type="GO" id="GO:0004725">
    <property type="term" value="F:protein tyrosine phosphatase activity"/>
    <property type="evidence" value="ECO:0007669"/>
    <property type="project" value="UniProtKB-EC"/>
</dbReference>
<dbReference type="CDD" id="cd03122">
    <property type="entry name" value="alpha_CARP_receptor_like"/>
    <property type="match status" value="1"/>
</dbReference>
<dbReference type="Pfam" id="PF00102">
    <property type="entry name" value="Y_phosphatase"/>
    <property type="match status" value="2"/>
</dbReference>
<reference evidence="19" key="1">
    <citation type="submission" date="2020-07" db="EMBL/GenBank/DDBJ databases">
        <title>A long reads based de novo assembly of the rainbow trout Arlee double haploid line genome.</title>
        <authorList>
            <person name="Gao G."/>
            <person name="Palti Y."/>
        </authorList>
    </citation>
    <scope>NUCLEOTIDE SEQUENCE [LARGE SCALE GENOMIC DNA]</scope>
</reference>
<dbReference type="Gene3D" id="3.90.190.10">
    <property type="entry name" value="Protein tyrosine phosphatase superfamily"/>
    <property type="match status" value="2"/>
</dbReference>
<keyword evidence="20" id="KW-1185">Reference proteome</keyword>
<evidence type="ECO:0000313" key="20">
    <source>
        <dbReference type="Proteomes" id="UP000694395"/>
    </source>
</evidence>
<reference evidence="19" key="2">
    <citation type="submission" date="2025-08" db="UniProtKB">
        <authorList>
            <consortium name="Ensembl"/>
        </authorList>
    </citation>
    <scope>IDENTIFICATION</scope>
</reference>